<dbReference type="InterPro" id="IPR019609">
    <property type="entry name" value="Variant_surf_glycoprt_trypan_C"/>
</dbReference>
<feature type="domain" description="Trypanosome variant surface glycoprotein C-terminal" evidence="11">
    <location>
        <begin position="412"/>
        <end position="528"/>
    </location>
</feature>
<evidence type="ECO:0000256" key="1">
    <source>
        <dbReference type="ARBA" id="ARBA00002523"/>
    </source>
</evidence>
<evidence type="ECO:0000256" key="3">
    <source>
        <dbReference type="ARBA" id="ARBA00022475"/>
    </source>
</evidence>
<keyword evidence="7" id="KW-0449">Lipoprotein</keyword>
<evidence type="ECO:0000259" key="11">
    <source>
        <dbReference type="Pfam" id="PF10659"/>
    </source>
</evidence>
<dbReference type="GO" id="GO:0098552">
    <property type="term" value="C:side of membrane"/>
    <property type="evidence" value="ECO:0007669"/>
    <property type="project" value="UniProtKB-KW"/>
</dbReference>
<proteinExistence type="predicted"/>
<comment type="function">
    <text evidence="1">VSG forms a coat on the surface of the parasite. The trypanosome evades the immune response of the host by expressing a series of antigenically distinct VSGs from an estimated 1000 VSG genes.</text>
</comment>
<evidence type="ECO:0000256" key="6">
    <source>
        <dbReference type="ARBA" id="ARBA00023180"/>
    </source>
</evidence>
<evidence type="ECO:0000256" key="9">
    <source>
        <dbReference type="SAM" id="SignalP"/>
    </source>
</evidence>
<dbReference type="Pfam" id="PF00913">
    <property type="entry name" value="Trypan_glycop"/>
    <property type="match status" value="1"/>
</dbReference>
<dbReference type="GO" id="GO:0005886">
    <property type="term" value="C:plasma membrane"/>
    <property type="evidence" value="ECO:0007669"/>
    <property type="project" value="UniProtKB-SubCell"/>
</dbReference>
<name>A0A1V0FXS5_9TRYP</name>
<keyword evidence="6" id="KW-0325">Glycoprotein</keyword>
<feature type="region of interest" description="Disordered" evidence="8">
    <location>
        <begin position="477"/>
        <end position="500"/>
    </location>
</feature>
<evidence type="ECO:0000259" key="10">
    <source>
        <dbReference type="Pfam" id="PF00913"/>
    </source>
</evidence>
<dbReference type="VEuPathDB" id="TriTrypDB:Tb427_000198600"/>
<dbReference type="AlphaFoldDB" id="A0A1V0FXS5"/>
<dbReference type="Pfam" id="PF10659">
    <property type="entry name" value="Trypan_glycop_C"/>
    <property type="match status" value="1"/>
</dbReference>
<evidence type="ECO:0000256" key="8">
    <source>
        <dbReference type="SAM" id="MobiDB-lite"/>
    </source>
</evidence>
<keyword evidence="5" id="KW-0472">Membrane</keyword>
<evidence type="ECO:0000256" key="2">
    <source>
        <dbReference type="ARBA" id="ARBA00004609"/>
    </source>
</evidence>
<feature type="chain" id="PRO_5012708057" evidence="9">
    <location>
        <begin position="25"/>
        <end position="529"/>
    </location>
</feature>
<dbReference type="SUPFAM" id="SSF58087">
    <property type="entry name" value="Variant surface glycoprotein (N-terminal domain)"/>
    <property type="match status" value="1"/>
</dbReference>
<keyword evidence="9" id="KW-0732">Signal</keyword>
<keyword evidence="3" id="KW-1003">Cell membrane</keyword>
<feature type="compositionally biased region" description="Basic and acidic residues" evidence="8">
    <location>
        <begin position="491"/>
        <end position="500"/>
    </location>
</feature>
<comment type="subcellular location">
    <subcellularLocation>
        <location evidence="2">Cell membrane</location>
        <topology evidence="2">Lipid-anchor</topology>
        <topology evidence="2">GPI-anchor</topology>
    </subcellularLocation>
</comment>
<evidence type="ECO:0000256" key="7">
    <source>
        <dbReference type="ARBA" id="ARBA00023288"/>
    </source>
</evidence>
<protein>
    <submittedName>
        <fullName evidence="12">Variant surface glycoprotein</fullName>
    </submittedName>
</protein>
<sequence length="529" mass="57145">MVADKVNLLPYTLCLVCAIGHTAATAGDAIKQKYWLALCDLAVDADAIANTALSNLKQPATAGESNLQNLLRALVYHMANSTEPANKGEAMLWSHFAAEAETAFKFYSSDKPGILLTAVRNAARANGAILDWIDVQHKTSDGTYGCLSSNNAGATPTTGSTELNGAAAKCKTNWEAVKATETPTTAVTATGLHGAFESAVVHGTLASGAHQCNSNGAHNAFTLARQTTGTDVRGRNIGLAAGILTPGANGLETKALKTAADIQQTHPYVYHLVDAFDKAKTKHASADISTLDKAKTAEQLKRQARIHLLNLRSDETSGDSNLADEIGKAFGSPEKYTAIYSRNVDEMPLTKELTHDPNLKKLGEITDINDLMRLYFFFSNQLKHEVKDLKEKLAEAKRQQAPKPAEDKEKECNTKGKDKQEECEKLAKDGCVFNTETKKCELKKEVKEKLEKESQETEGKDGKTDCSKLTTQPECEAANTAGKPATCGWRSGKDNEDEKDKVKCRNGSFLVNREFALSVVSAAFVALLF</sequence>
<accession>A0A1V0FXS5</accession>
<evidence type="ECO:0000256" key="4">
    <source>
        <dbReference type="ARBA" id="ARBA00022622"/>
    </source>
</evidence>
<dbReference type="InterPro" id="IPR001812">
    <property type="entry name" value="Trypano_VSG_A_N_dom"/>
</dbReference>
<keyword evidence="4" id="KW-0336">GPI-anchor</keyword>
<dbReference type="GO" id="GO:0042783">
    <property type="term" value="P:symbiont-mediated evasion of host immune response"/>
    <property type="evidence" value="ECO:0007669"/>
    <property type="project" value="InterPro"/>
</dbReference>
<feature type="signal peptide" evidence="9">
    <location>
        <begin position="1"/>
        <end position="24"/>
    </location>
</feature>
<dbReference type="Gene3D" id="3.90.150.10">
    <property type="entry name" value="Variant Surface Glycoprotein, subunit A domain 1"/>
    <property type="match status" value="1"/>
</dbReference>
<dbReference type="EMBL" id="KY404289">
    <property type="protein sequence ID" value="ARB50540.1"/>
    <property type="molecule type" value="Genomic_DNA"/>
</dbReference>
<dbReference type="Gene3D" id="1.10.470.10">
    <property type="entry name" value="Variant Surface Glycoprotein, subunit A, domain 2"/>
    <property type="match status" value="1"/>
</dbReference>
<organism evidence="12">
    <name type="scientific">Trypanosoma brucei</name>
    <dbReference type="NCBI Taxonomy" id="5691"/>
    <lineage>
        <taxon>Eukaryota</taxon>
        <taxon>Discoba</taxon>
        <taxon>Euglenozoa</taxon>
        <taxon>Kinetoplastea</taxon>
        <taxon>Metakinetoplastina</taxon>
        <taxon>Trypanosomatida</taxon>
        <taxon>Trypanosomatidae</taxon>
        <taxon>Trypanosoma</taxon>
    </lineage>
</organism>
<feature type="domain" description="Trypanosome variant surface glycoprotein A-type N-terminal" evidence="10">
    <location>
        <begin position="13"/>
        <end position="377"/>
    </location>
</feature>
<evidence type="ECO:0000256" key="5">
    <source>
        <dbReference type="ARBA" id="ARBA00023136"/>
    </source>
</evidence>
<dbReference type="VEuPathDB" id="TriTrypDB:Tb927.9.1250"/>
<evidence type="ECO:0000313" key="12">
    <source>
        <dbReference type="EMBL" id="ARB50540.1"/>
    </source>
</evidence>
<feature type="region of interest" description="Disordered" evidence="8">
    <location>
        <begin position="394"/>
        <end position="413"/>
    </location>
</feature>
<reference evidence="12" key="1">
    <citation type="submission" date="2016-12" db="EMBL/GenBank/DDBJ databases">
        <title>Extending the VSGnome of Trypanosoma brucei strain TREU927.</title>
        <authorList>
            <person name="Cross G.A."/>
        </authorList>
    </citation>
    <scope>NUCLEOTIDE SEQUENCE</scope>
    <source>
        <strain evidence="12">Tb927.99.128</strain>
    </source>
</reference>